<feature type="region of interest" description="Disordered" evidence="3">
    <location>
        <begin position="796"/>
        <end position="847"/>
    </location>
</feature>
<keyword evidence="5" id="KW-1185">Reference proteome</keyword>
<evidence type="ECO:0000256" key="2">
    <source>
        <dbReference type="ARBA" id="ARBA00023242"/>
    </source>
</evidence>
<dbReference type="GO" id="GO:0005634">
    <property type="term" value="C:nucleus"/>
    <property type="evidence" value="ECO:0007669"/>
    <property type="project" value="UniProtKB-SubCell"/>
</dbReference>
<feature type="region of interest" description="Disordered" evidence="3">
    <location>
        <begin position="607"/>
        <end position="664"/>
    </location>
</feature>
<feature type="region of interest" description="Disordered" evidence="3">
    <location>
        <begin position="279"/>
        <end position="315"/>
    </location>
</feature>
<dbReference type="PANTHER" id="PTHR23348">
    <property type="entry name" value="PERIAXIN/AHNAK"/>
    <property type="match status" value="1"/>
</dbReference>
<comment type="caution">
    <text evidence="4">The sequence shown here is derived from an EMBL/GenBank/DDBJ whole genome shotgun (WGS) entry which is preliminary data.</text>
</comment>
<organism evidence="4 5">
    <name type="scientific">Grus japonensis</name>
    <name type="common">Japanese crane</name>
    <name type="synonym">Red-crowned crane</name>
    <dbReference type="NCBI Taxonomy" id="30415"/>
    <lineage>
        <taxon>Eukaryota</taxon>
        <taxon>Metazoa</taxon>
        <taxon>Chordata</taxon>
        <taxon>Craniata</taxon>
        <taxon>Vertebrata</taxon>
        <taxon>Euteleostomi</taxon>
        <taxon>Archelosauria</taxon>
        <taxon>Archosauria</taxon>
        <taxon>Dinosauria</taxon>
        <taxon>Saurischia</taxon>
        <taxon>Theropoda</taxon>
        <taxon>Coelurosauria</taxon>
        <taxon>Aves</taxon>
        <taxon>Neognathae</taxon>
        <taxon>Neoaves</taxon>
        <taxon>Gruiformes</taxon>
        <taxon>Gruidae</taxon>
        <taxon>Grus</taxon>
    </lineage>
</organism>
<dbReference type="PANTHER" id="PTHR23348:SF16">
    <property type="entry name" value="LEUCINE RICH REPEAT FAMILY PROTEIN"/>
    <property type="match status" value="1"/>
</dbReference>
<evidence type="ECO:0000313" key="4">
    <source>
        <dbReference type="EMBL" id="GAB0201921.1"/>
    </source>
</evidence>
<feature type="compositionally biased region" description="Basic and acidic residues" evidence="3">
    <location>
        <begin position="796"/>
        <end position="814"/>
    </location>
</feature>
<proteinExistence type="predicted"/>
<feature type="region of interest" description="Disordered" evidence="3">
    <location>
        <begin position="702"/>
        <end position="721"/>
    </location>
</feature>
<reference evidence="4 5" key="1">
    <citation type="submission" date="2024-06" db="EMBL/GenBank/DDBJ databases">
        <title>The draft genome of Grus japonensis, version 3.</title>
        <authorList>
            <person name="Nabeshima K."/>
            <person name="Suzuki S."/>
            <person name="Onuma M."/>
        </authorList>
    </citation>
    <scope>NUCLEOTIDE SEQUENCE [LARGE SCALE GENOMIC DNA]</scope>
    <source>
        <strain evidence="4 5">451A</strain>
    </source>
</reference>
<feature type="region of interest" description="Disordered" evidence="3">
    <location>
        <begin position="574"/>
        <end position="593"/>
    </location>
</feature>
<accession>A0ABC9XWZ6</accession>
<gene>
    <name evidence="4" type="ORF">GRJ2_002657700</name>
</gene>
<feature type="region of interest" description="Disordered" evidence="3">
    <location>
        <begin position="875"/>
        <end position="900"/>
    </location>
</feature>
<evidence type="ECO:0000256" key="1">
    <source>
        <dbReference type="ARBA" id="ARBA00004123"/>
    </source>
</evidence>
<feature type="region of interest" description="Disordered" evidence="3">
    <location>
        <begin position="733"/>
        <end position="760"/>
    </location>
</feature>
<feature type="region of interest" description="Disordered" evidence="3">
    <location>
        <begin position="147"/>
        <end position="201"/>
    </location>
</feature>
<protein>
    <submittedName>
        <fullName evidence="4">Periaxin</fullName>
    </submittedName>
</protein>
<dbReference type="InterPro" id="IPR052082">
    <property type="entry name" value="Myelin_sheath_structural"/>
</dbReference>
<evidence type="ECO:0000256" key="3">
    <source>
        <dbReference type="SAM" id="MobiDB-lite"/>
    </source>
</evidence>
<evidence type="ECO:0000313" key="5">
    <source>
        <dbReference type="Proteomes" id="UP001623348"/>
    </source>
</evidence>
<dbReference type="AlphaFoldDB" id="A0ABC9XWZ6"/>
<dbReference type="Proteomes" id="UP001623348">
    <property type="component" value="Unassembled WGS sequence"/>
</dbReference>
<keyword evidence="2" id="KW-0539">Nucleus</keyword>
<name>A0ABC9XWZ6_GRUJA</name>
<comment type="subcellular location">
    <subcellularLocation>
        <location evidence="1">Nucleus</location>
    </subcellularLocation>
</comment>
<dbReference type="EMBL" id="BAAFJT010000034">
    <property type="protein sequence ID" value="GAB0201921.1"/>
    <property type="molecule type" value="Genomic_DNA"/>
</dbReference>
<feature type="compositionally biased region" description="Low complexity" evidence="3">
    <location>
        <begin position="150"/>
        <end position="166"/>
    </location>
</feature>
<sequence length="900" mass="92113">MEEHPELVELETPPEAGVTGIAVARDRHGLYIAKAPKSPRIHQGDRLLSARVFFEGAPPEDVVRVLEGARSCKVSLCLRRRTPGARIPPGGTGTGGEGQQGKVARLSIPILTPPKKPPSAPGAASAAPASAVAVELALPKLPKLVKSHSAAEPAPTATSTAAPPAAESKRPRATPSRLTVKEAAAGKTPSMEEPPVKPEVPGIAAEVPAGTGTRLPAMEVAAPKFTVGLSLTGVAPPTAPQAKEPALRLPRLEVAVPALPLPAVMQEPSTTVNQRQIKLGEGDTPGSSHKREGSPVLKTKLPNFGMAPGKDEEGDAGTRGGFAGIRVPSITIAVPSATVELVPELSVPKPELAIASGQPRLEVKLPARRSESPPAAPARLTFPAPAVPSIDIAVPRVDVGLALPAGASAAAALDEGDAAVMPDVAARFAKGLRKLSLELEPTAPLPAVEIATPARLTGDVPATGAKPKPPKFTLPRFGLSLAKLKMGGGGDGNGHSPVSRGAAAPAPPGIAVTGPAVALDLALGTVGAAGAKLKVPKLSLAPFGVKDGDKGAGGEEGPQDAGAVMKLPQVGIGGLGGDDRSSVEPGSPRTPRLRVPQVGIALPATGSRRVPSLPKLPAGPELGGGVKLPKFGGSSPDIRIGGDPKMMRRGGSAESLSIGTAGRKVPESPGTIWLKLKTKGAMGDEGAQPLTPRFTIPAVGFTVPGKEPEDPRSGKIPKPTGVSALKVPVLELAPPGMDGMEETTRKDTAPGRQSRVKLPKFGTGFAGSGLEGEGRMRMGSVKKAVLVLVKPKEKGEDTRVVDPHPHVNGEAEGKARRRRWVPRVGFSPGGSPPEPPITQPKGGKMRLPNVELSPGDPEFNQRPVMMEVTPRFNLGGFGGEGTPKFQLPKLALSPQPCGEQ</sequence>